<keyword evidence="8" id="KW-1185">Reference proteome</keyword>
<evidence type="ECO:0000256" key="4">
    <source>
        <dbReference type="ARBA" id="ARBA00022989"/>
    </source>
</evidence>
<keyword evidence="5 6" id="KW-0472">Membrane</keyword>
<comment type="subcellular location">
    <subcellularLocation>
        <location evidence="1">Cell membrane</location>
        <topology evidence="1">Multi-pass membrane protein</topology>
    </subcellularLocation>
</comment>
<evidence type="ECO:0000256" key="2">
    <source>
        <dbReference type="ARBA" id="ARBA00022475"/>
    </source>
</evidence>
<evidence type="ECO:0000256" key="1">
    <source>
        <dbReference type="ARBA" id="ARBA00004651"/>
    </source>
</evidence>
<dbReference type="PANTHER" id="PTHR30086">
    <property type="entry name" value="ARGININE EXPORTER PROTEIN ARGO"/>
    <property type="match status" value="1"/>
</dbReference>
<feature type="transmembrane region" description="Helical" evidence="6">
    <location>
        <begin position="144"/>
        <end position="165"/>
    </location>
</feature>
<dbReference type="KEGG" id="kuy:FY550_01570"/>
<dbReference type="GO" id="GO:0015171">
    <property type="term" value="F:amino acid transmembrane transporter activity"/>
    <property type="evidence" value="ECO:0007669"/>
    <property type="project" value="TreeGrafter"/>
</dbReference>
<dbReference type="PANTHER" id="PTHR30086:SF20">
    <property type="entry name" value="ARGININE EXPORTER PROTEIN ARGO-RELATED"/>
    <property type="match status" value="1"/>
</dbReference>
<organism evidence="7 8">
    <name type="scientific">Kushneria phosphatilytica</name>
    <dbReference type="NCBI Taxonomy" id="657387"/>
    <lineage>
        <taxon>Bacteria</taxon>
        <taxon>Pseudomonadati</taxon>
        <taxon>Pseudomonadota</taxon>
        <taxon>Gammaproteobacteria</taxon>
        <taxon>Oceanospirillales</taxon>
        <taxon>Halomonadaceae</taxon>
        <taxon>Kushneria</taxon>
    </lineage>
</organism>
<proteinExistence type="predicted"/>
<evidence type="ECO:0000256" key="3">
    <source>
        <dbReference type="ARBA" id="ARBA00022692"/>
    </source>
</evidence>
<keyword evidence="2" id="KW-1003">Cell membrane</keyword>
<dbReference type="Pfam" id="PF01810">
    <property type="entry name" value="LysE"/>
    <property type="match status" value="1"/>
</dbReference>
<dbReference type="EMBL" id="CP043420">
    <property type="protein sequence ID" value="QEL12665.1"/>
    <property type="molecule type" value="Genomic_DNA"/>
</dbReference>
<evidence type="ECO:0000256" key="6">
    <source>
        <dbReference type="SAM" id="Phobius"/>
    </source>
</evidence>
<evidence type="ECO:0000256" key="5">
    <source>
        <dbReference type="ARBA" id="ARBA00023136"/>
    </source>
</evidence>
<feature type="transmembrane region" description="Helical" evidence="6">
    <location>
        <begin position="73"/>
        <end position="90"/>
    </location>
</feature>
<keyword evidence="4 6" id="KW-1133">Transmembrane helix</keyword>
<dbReference type="GO" id="GO:0033228">
    <property type="term" value="P:cysteine export across plasma membrane"/>
    <property type="evidence" value="ECO:0007669"/>
    <property type="project" value="TreeGrafter"/>
</dbReference>
<dbReference type="Proteomes" id="UP000322553">
    <property type="component" value="Chromosome"/>
</dbReference>
<protein>
    <submittedName>
        <fullName evidence="7">LysE family translocator</fullName>
    </submittedName>
</protein>
<dbReference type="AlphaFoldDB" id="A0A5C1A6V8"/>
<reference evidence="7 8" key="1">
    <citation type="submission" date="2019-08" db="EMBL/GenBank/DDBJ databases">
        <title>Complete genome sequence of Kushneria sp. YCWA18, a halophilic phosphate-solubilizing bacterium isolated from Daqiao saltern in China.</title>
        <authorList>
            <person name="Du G.-X."/>
            <person name="Qu L.-Y."/>
        </authorList>
    </citation>
    <scope>NUCLEOTIDE SEQUENCE [LARGE SCALE GENOMIC DNA]</scope>
    <source>
        <strain evidence="7 8">YCWA18</strain>
    </source>
</reference>
<feature type="transmembrane region" description="Helical" evidence="6">
    <location>
        <begin position="38"/>
        <end position="61"/>
    </location>
</feature>
<keyword evidence="3 6" id="KW-0812">Transmembrane</keyword>
<accession>A0A5C1A6V8</accession>
<dbReference type="InterPro" id="IPR001123">
    <property type="entry name" value="LeuE-type"/>
</dbReference>
<name>A0A5C1A6V8_9GAMM</name>
<evidence type="ECO:0000313" key="7">
    <source>
        <dbReference type="EMBL" id="QEL12665.1"/>
    </source>
</evidence>
<gene>
    <name evidence="7" type="ORF">FY550_01570</name>
</gene>
<evidence type="ECO:0000313" key="8">
    <source>
        <dbReference type="Proteomes" id="UP000322553"/>
    </source>
</evidence>
<dbReference type="GO" id="GO:0005886">
    <property type="term" value="C:plasma membrane"/>
    <property type="evidence" value="ECO:0007669"/>
    <property type="project" value="UniProtKB-SubCell"/>
</dbReference>
<sequence>MLMELLPFTLFALAASITPGPTNVLIMASGSRHGLRSTLPLVVGACMGAAGLVLVVGLGLGQLLPRDGLVRQLLAGISIVWLSWLAWQLFTSPVGEPVADGSAARPKRLAGPLSGAGLQLFNPKTWLMALAVTNVFAPAGPERASMVMLLALIFLLVALPCLGFWAWLGARASRWLGSPGRMRRFNRIMAVILLVSSWLALLS</sequence>
<feature type="transmembrane region" description="Helical" evidence="6">
    <location>
        <begin position="185"/>
        <end position="202"/>
    </location>
</feature>